<protein>
    <submittedName>
        <fullName evidence="1">Uncharacterized protein</fullName>
    </submittedName>
</protein>
<name>A0A6A7ZU94_RHIML</name>
<accession>A0A6A7ZU94</accession>
<organism evidence="1">
    <name type="scientific">Rhizobium meliloti</name>
    <name type="common">Ensifer meliloti</name>
    <name type="synonym">Sinorhizobium meliloti</name>
    <dbReference type="NCBI Taxonomy" id="382"/>
    <lineage>
        <taxon>Bacteria</taxon>
        <taxon>Pseudomonadati</taxon>
        <taxon>Pseudomonadota</taxon>
        <taxon>Alphaproteobacteria</taxon>
        <taxon>Hyphomicrobiales</taxon>
        <taxon>Rhizobiaceae</taxon>
        <taxon>Sinorhizobium/Ensifer group</taxon>
        <taxon>Sinorhizobium</taxon>
    </lineage>
</organism>
<reference evidence="1" key="1">
    <citation type="journal article" date="2013" name="Genome Biol.">
        <title>Comparative genomics of the core and accessory genomes of 48 Sinorhizobium strains comprising five genospecies.</title>
        <authorList>
            <person name="Sugawara M."/>
            <person name="Epstein B."/>
            <person name="Badgley B.D."/>
            <person name="Unno T."/>
            <person name="Xu L."/>
            <person name="Reese J."/>
            <person name="Gyaneshwar P."/>
            <person name="Denny R."/>
            <person name="Mudge J."/>
            <person name="Bharti A.K."/>
            <person name="Farmer A.D."/>
            <person name="May G.D."/>
            <person name="Woodward J.E."/>
            <person name="Medigue C."/>
            <person name="Vallenet D."/>
            <person name="Lajus A."/>
            <person name="Rouy Z."/>
            <person name="Martinez-Vaz B."/>
            <person name="Tiffin P."/>
            <person name="Young N.D."/>
            <person name="Sadowsky M.J."/>
        </authorList>
    </citation>
    <scope>NUCLEOTIDE SEQUENCE</scope>
    <source>
        <strain evidence="1">M30</strain>
    </source>
</reference>
<dbReference type="AlphaFoldDB" id="A0A6A7ZU94"/>
<dbReference type="RefSeq" id="WP_153318585.1">
    <property type="nucleotide sequence ID" value="NZ_WISP01000172.1"/>
</dbReference>
<proteinExistence type="predicted"/>
<comment type="caution">
    <text evidence="1">The sequence shown here is derived from an EMBL/GenBank/DDBJ whole genome shotgun (WGS) entry which is preliminary data.</text>
</comment>
<gene>
    <name evidence="1" type="ORF">GHK45_22970</name>
</gene>
<sequence length="392" mass="43023">MTSTDVRKLRNLLGRLSERLERMQRYTQNLKATYNIEDLRQEISHLSRLVGVMDLRADQLTLDDLDALRDGVARINSLSSIPELIREVRYTTDVHKSARAALQEDCNFLRNTTIGLQIGINLLDPGELEDLIPNQKVAAYQFAFKDEKIVVVDQLPPSSEPDSSLSAAANEVLVEQGQRILTDLQGSNCSPRLIQAFVALQGKLAEHKNVVQIGMLNSACSKITIASAEELSTTLLELLKAHVEGVYDYLAQDPNWRIFVEHSVSVKLERKDIDELAATARALATRLEAADGAAEESVPAALRTVADLTEISAKPDGRLTLALARTIENMVSLVTRVAAALKEDVFSEARKWTARVVLGSVAGAAMIAIAKVPGAEWIPETISYLLGKMGMK</sequence>
<evidence type="ECO:0000313" key="1">
    <source>
        <dbReference type="EMBL" id="MQW06483.1"/>
    </source>
</evidence>
<dbReference type="EMBL" id="WISP01000172">
    <property type="protein sequence ID" value="MQW06483.1"/>
    <property type="molecule type" value="Genomic_DNA"/>
</dbReference>